<organism evidence="1 4">
    <name type="scientific">Bordetella genomosp. 1</name>
    <dbReference type="NCBI Taxonomy" id="1395607"/>
    <lineage>
        <taxon>Bacteria</taxon>
        <taxon>Pseudomonadati</taxon>
        <taxon>Pseudomonadota</taxon>
        <taxon>Betaproteobacteria</taxon>
        <taxon>Burkholderiales</taxon>
        <taxon>Alcaligenaceae</taxon>
        <taxon>Bordetella</taxon>
    </lineage>
</organism>
<dbReference type="Pfam" id="PF02585">
    <property type="entry name" value="PIG-L"/>
    <property type="match status" value="1"/>
</dbReference>
<protein>
    <submittedName>
        <fullName evidence="1">Acetylglucosaminylphosphatidylinositol deacetylase</fullName>
    </submittedName>
</protein>
<dbReference type="RefSeq" id="WP_094826321.1">
    <property type="nucleotide sequence ID" value="NZ_NEVL01000003.1"/>
</dbReference>
<dbReference type="EMBL" id="NEVR01000003">
    <property type="protein sequence ID" value="OZI64055.1"/>
    <property type="molecule type" value="Genomic_DNA"/>
</dbReference>
<dbReference type="Gene3D" id="3.40.50.10320">
    <property type="entry name" value="LmbE-like"/>
    <property type="match status" value="1"/>
</dbReference>
<dbReference type="Proteomes" id="UP000217005">
    <property type="component" value="Unassembled WGS sequence"/>
</dbReference>
<evidence type="ECO:0000313" key="4">
    <source>
        <dbReference type="Proteomes" id="UP000217005"/>
    </source>
</evidence>
<reference evidence="2 3" key="2">
    <citation type="submission" date="2017-05" db="EMBL/GenBank/DDBJ databases">
        <title>Complete and WGS of Bordetella genogroups.</title>
        <authorList>
            <person name="Spilker T."/>
            <person name="Lipuma J."/>
        </authorList>
    </citation>
    <scope>NUCLEOTIDE SEQUENCE [LARGE SCALE GENOMIC DNA]</scope>
    <source>
        <strain evidence="2 3">AU9795</strain>
    </source>
</reference>
<dbReference type="OrthoDB" id="9816564at2"/>
<keyword evidence="3" id="KW-1185">Reference proteome</keyword>
<name>A0A261SEX9_9BORD</name>
<reference evidence="1 4" key="1">
    <citation type="submission" date="2017-05" db="EMBL/GenBank/DDBJ databases">
        <title>Complete and WGS of Bordetella genogroups.</title>
        <authorList>
            <person name="Spilker T."/>
            <person name="LiPuma J."/>
        </authorList>
    </citation>
    <scope>NUCLEOTIDE SEQUENCE [LARGE SCALE GENOMIC DNA]</scope>
    <source>
        <strain evidence="1 4">AU17610</strain>
    </source>
</reference>
<evidence type="ECO:0000313" key="3">
    <source>
        <dbReference type="Proteomes" id="UP000216354"/>
    </source>
</evidence>
<dbReference type="AlphaFoldDB" id="A0A261SEX9"/>
<dbReference type="PANTHER" id="PTHR12993">
    <property type="entry name" value="N-ACETYLGLUCOSAMINYL-PHOSPHATIDYLINOSITOL DE-N-ACETYLASE-RELATED"/>
    <property type="match status" value="1"/>
</dbReference>
<dbReference type="InterPro" id="IPR024078">
    <property type="entry name" value="LmbE-like_dom_sf"/>
</dbReference>
<proteinExistence type="predicted"/>
<sequence length="252" mass="27625">MDAVGARRIVGAGTPEAAWQDWLRAHPLPAQSARELAGGSRTVHVLAPHPDDEILGCAGIMRQLAGLGLDVQVWAVTDGEASHPDSPRYPGDALAEIRTRESRRALRALGIPARRARLRLPDGGVSANEAALTERLADRLEAGDLVLGTWSLDGHPDHEAVGRAGRRAALRARCRYFDVPIWGWHWAAPERGELPADRACRIPLAPEDLQAKRLAVQRFRSQLEPDPDTGRPPILPAFALERLLRPFEVLLR</sequence>
<dbReference type="SUPFAM" id="SSF102588">
    <property type="entry name" value="LmbE-like"/>
    <property type="match status" value="1"/>
</dbReference>
<comment type="caution">
    <text evidence="1">The sequence shown here is derived from an EMBL/GenBank/DDBJ whole genome shotgun (WGS) entry which is preliminary data.</text>
</comment>
<dbReference type="GO" id="GO:0016811">
    <property type="term" value="F:hydrolase activity, acting on carbon-nitrogen (but not peptide) bonds, in linear amides"/>
    <property type="evidence" value="ECO:0007669"/>
    <property type="project" value="TreeGrafter"/>
</dbReference>
<evidence type="ECO:0000313" key="2">
    <source>
        <dbReference type="EMBL" id="OZI64055.1"/>
    </source>
</evidence>
<dbReference type="Proteomes" id="UP000216354">
    <property type="component" value="Unassembled WGS sequence"/>
</dbReference>
<dbReference type="PANTHER" id="PTHR12993:SF29">
    <property type="entry name" value="BLR3841 PROTEIN"/>
    <property type="match status" value="1"/>
</dbReference>
<evidence type="ECO:0000313" key="1">
    <source>
        <dbReference type="EMBL" id="OZI35512.1"/>
    </source>
</evidence>
<dbReference type="EMBL" id="NEVL01000003">
    <property type="protein sequence ID" value="OZI35512.1"/>
    <property type="molecule type" value="Genomic_DNA"/>
</dbReference>
<dbReference type="InterPro" id="IPR003737">
    <property type="entry name" value="GlcNAc_PI_deacetylase-related"/>
</dbReference>
<accession>A0A261SEX9</accession>
<gene>
    <name evidence="2" type="ORF">CAL27_15855</name>
    <name evidence="1" type="ORF">CEG14_10545</name>
</gene>